<organism evidence="1">
    <name type="scientific">Salix viminalis</name>
    <name type="common">Common osier</name>
    <name type="synonym">Basket willow</name>
    <dbReference type="NCBI Taxonomy" id="40686"/>
    <lineage>
        <taxon>Eukaryota</taxon>
        <taxon>Viridiplantae</taxon>
        <taxon>Streptophyta</taxon>
        <taxon>Embryophyta</taxon>
        <taxon>Tracheophyta</taxon>
        <taxon>Spermatophyta</taxon>
        <taxon>Magnoliopsida</taxon>
        <taxon>eudicotyledons</taxon>
        <taxon>Gunneridae</taxon>
        <taxon>Pentapetalae</taxon>
        <taxon>rosids</taxon>
        <taxon>fabids</taxon>
        <taxon>Malpighiales</taxon>
        <taxon>Salicaceae</taxon>
        <taxon>Saliceae</taxon>
        <taxon>Salix</taxon>
    </lineage>
</organism>
<accession>A0A6N2K2Q9</accession>
<name>A0A6N2K2Q9_SALVM</name>
<reference evidence="1" key="1">
    <citation type="submission" date="2019-03" db="EMBL/GenBank/DDBJ databases">
        <authorList>
            <person name="Mank J."/>
            <person name="Almeida P."/>
        </authorList>
    </citation>
    <scope>NUCLEOTIDE SEQUENCE</scope>
    <source>
        <strain evidence="1">78183</strain>
    </source>
</reference>
<sequence length="76" mass="7907">MMLGSVPGGKVEGKRAAKGLLPCGGLGFVLRWLGARRGSAVWRAVWSSGLCCSICSSGLRCSICSCSGLWCGSIWI</sequence>
<proteinExistence type="predicted"/>
<dbReference type="AlphaFoldDB" id="A0A6N2K2Q9"/>
<evidence type="ECO:0000313" key="1">
    <source>
        <dbReference type="EMBL" id="VFU21356.1"/>
    </source>
</evidence>
<dbReference type="EMBL" id="CAADRP010000002">
    <property type="protein sequence ID" value="VFU21356.1"/>
    <property type="molecule type" value="Genomic_DNA"/>
</dbReference>
<gene>
    <name evidence="1" type="ORF">SVIM_LOCUS12875</name>
</gene>
<protein>
    <submittedName>
        <fullName evidence="1">Uncharacterized protein</fullName>
    </submittedName>
</protein>